<accession>A0ABW5JYI6</accession>
<sequence length="114" mass="13389">MKSEAIILRNQPTLKFLFNENNFEIINNANKNDNGVYSYESLDSVELKKERTNWLISILSIFIEFFTTSGFGSFYKEKNQLDIKHKKKHLRIILSESDLTQAELITQKLETELK</sequence>
<protein>
    <submittedName>
        <fullName evidence="2">Uncharacterized protein</fullName>
    </submittedName>
</protein>
<evidence type="ECO:0000313" key="3">
    <source>
        <dbReference type="Proteomes" id="UP001597467"/>
    </source>
</evidence>
<reference evidence="3" key="1">
    <citation type="journal article" date="2019" name="Int. J. Syst. Evol. Microbiol.">
        <title>The Global Catalogue of Microorganisms (GCM) 10K type strain sequencing project: providing services to taxonomists for standard genome sequencing and annotation.</title>
        <authorList>
            <consortium name="The Broad Institute Genomics Platform"/>
            <consortium name="The Broad Institute Genome Sequencing Center for Infectious Disease"/>
            <person name="Wu L."/>
            <person name="Ma J."/>
        </authorList>
    </citation>
    <scope>NUCLEOTIDE SEQUENCE [LARGE SCALE GENOMIC DNA]</scope>
    <source>
        <strain evidence="3">KCTC 42808</strain>
    </source>
</reference>
<keyword evidence="1" id="KW-0472">Membrane</keyword>
<keyword evidence="3" id="KW-1185">Reference proteome</keyword>
<keyword evidence="1" id="KW-1133">Transmembrane helix</keyword>
<dbReference type="EMBL" id="JBHULM010000007">
    <property type="protein sequence ID" value="MFD2541576.1"/>
    <property type="molecule type" value="Genomic_DNA"/>
</dbReference>
<dbReference type="RefSeq" id="WP_379901430.1">
    <property type="nucleotide sequence ID" value="NZ_JBHULM010000007.1"/>
</dbReference>
<name>A0ABW5JYI6_9FLAO</name>
<feature type="transmembrane region" description="Helical" evidence="1">
    <location>
        <begin position="54"/>
        <end position="75"/>
    </location>
</feature>
<dbReference type="Proteomes" id="UP001597467">
    <property type="component" value="Unassembled WGS sequence"/>
</dbReference>
<organism evidence="2 3">
    <name type="scientific">Lacinutrix gracilariae</name>
    <dbReference type="NCBI Taxonomy" id="1747198"/>
    <lineage>
        <taxon>Bacteria</taxon>
        <taxon>Pseudomonadati</taxon>
        <taxon>Bacteroidota</taxon>
        <taxon>Flavobacteriia</taxon>
        <taxon>Flavobacteriales</taxon>
        <taxon>Flavobacteriaceae</taxon>
        <taxon>Lacinutrix</taxon>
    </lineage>
</organism>
<evidence type="ECO:0000256" key="1">
    <source>
        <dbReference type="SAM" id="Phobius"/>
    </source>
</evidence>
<evidence type="ECO:0000313" key="2">
    <source>
        <dbReference type="EMBL" id="MFD2541576.1"/>
    </source>
</evidence>
<gene>
    <name evidence="2" type="ORF">ACFSSB_04530</name>
</gene>
<keyword evidence="1" id="KW-0812">Transmembrane</keyword>
<comment type="caution">
    <text evidence="2">The sequence shown here is derived from an EMBL/GenBank/DDBJ whole genome shotgun (WGS) entry which is preliminary data.</text>
</comment>
<proteinExistence type="predicted"/>